<comment type="function">
    <text evidence="6">Gustatory receptor which mediates acceptance or avoidance behavior, depending on its substrates.</text>
</comment>
<keyword evidence="6" id="KW-0807">Transducer</keyword>
<keyword evidence="4 6" id="KW-1133">Transmembrane helix</keyword>
<accession>A0A9P0EYL5</accession>
<evidence type="ECO:0000256" key="1">
    <source>
        <dbReference type="ARBA" id="ARBA00004651"/>
    </source>
</evidence>
<sequence>MKTAKREDGVLGSNETSTKIKDECQNVDRKSSKKMLFKLENLFLNVTYKNQTIRTTHVFRHILLFSKLCGTLPIAARDHETELTKRRLPELSIIFIFGVTTWFFLLLYNTYMLVSAGIYLLQLTPQQAFTRVYSDKIPHDQIIIHAFCNFVCIVHLLLQVLKTKNTRPIIVGIIESELQFPANFNSTFWNSLSAPVLLCTTLALAPIVINRLSLTNTPTPLWRKIQEFMVFIPLSVDLQFYALATSLHQLFVSLNSRLDSLRKRIHVDSSKIVAMKIGRLADNHSLVCDYVEKVSKMYELQMALDVLQIGIFMVINLQQICDSSIRVLDPAWVNVLHGAAWSLHLLSRMYIVTSAPDVAVNHGTRTGVVLALYDDCGVGKVVQEEVNLFLDKTENRNISFTICRAFDLNMGLFAKIILSCIGFTVVLLQFKLAVEVNTELD</sequence>
<dbReference type="GO" id="GO:0050909">
    <property type="term" value="P:sensory perception of taste"/>
    <property type="evidence" value="ECO:0007669"/>
    <property type="project" value="InterPro"/>
</dbReference>
<dbReference type="InterPro" id="IPR013604">
    <property type="entry name" value="7TM_chemorcpt"/>
</dbReference>
<keyword evidence="5 6" id="KW-0472">Membrane</keyword>
<gene>
    <name evidence="7" type="ORF">BEMITA_LOCUS3802</name>
</gene>
<dbReference type="GO" id="GO:0007165">
    <property type="term" value="P:signal transduction"/>
    <property type="evidence" value="ECO:0007669"/>
    <property type="project" value="UniProtKB-KW"/>
</dbReference>
<proteinExistence type="inferred from homology"/>
<comment type="caution">
    <text evidence="6">Lacks conserved residue(s) required for the propagation of feature annotation.</text>
</comment>
<evidence type="ECO:0000313" key="8">
    <source>
        <dbReference type="Proteomes" id="UP001152759"/>
    </source>
</evidence>
<evidence type="ECO:0000256" key="6">
    <source>
        <dbReference type="RuleBase" id="RU363108"/>
    </source>
</evidence>
<dbReference type="GO" id="GO:0005886">
    <property type="term" value="C:plasma membrane"/>
    <property type="evidence" value="ECO:0007669"/>
    <property type="project" value="UniProtKB-SubCell"/>
</dbReference>
<feature type="transmembrane region" description="Helical" evidence="6">
    <location>
        <begin position="142"/>
        <end position="161"/>
    </location>
</feature>
<feature type="transmembrane region" description="Helical" evidence="6">
    <location>
        <begin position="93"/>
        <end position="122"/>
    </location>
</feature>
<comment type="subcellular location">
    <subcellularLocation>
        <location evidence="1 6">Cell membrane</location>
        <topology evidence="1 6">Multi-pass membrane protein</topology>
    </subcellularLocation>
</comment>
<evidence type="ECO:0000256" key="4">
    <source>
        <dbReference type="ARBA" id="ARBA00022989"/>
    </source>
</evidence>
<comment type="similarity">
    <text evidence="6">Belongs to the insect chemoreceptor superfamily. Gustatory receptor (GR) family.</text>
</comment>
<evidence type="ECO:0000256" key="5">
    <source>
        <dbReference type="ARBA" id="ARBA00023136"/>
    </source>
</evidence>
<evidence type="ECO:0000256" key="3">
    <source>
        <dbReference type="ARBA" id="ARBA00022692"/>
    </source>
</evidence>
<reference evidence="7" key="1">
    <citation type="submission" date="2021-12" db="EMBL/GenBank/DDBJ databases">
        <authorList>
            <person name="King R."/>
        </authorList>
    </citation>
    <scope>NUCLEOTIDE SEQUENCE</scope>
</reference>
<feature type="transmembrane region" description="Helical" evidence="6">
    <location>
        <begin position="188"/>
        <end position="209"/>
    </location>
</feature>
<name>A0A9P0EYL5_BEMTA</name>
<feature type="transmembrane region" description="Helical" evidence="6">
    <location>
        <begin position="412"/>
        <end position="430"/>
    </location>
</feature>
<evidence type="ECO:0000313" key="7">
    <source>
        <dbReference type="EMBL" id="CAH0384481.1"/>
    </source>
</evidence>
<keyword evidence="8" id="KW-1185">Reference proteome</keyword>
<organism evidence="7 8">
    <name type="scientific">Bemisia tabaci</name>
    <name type="common">Sweetpotato whitefly</name>
    <name type="synonym">Aleurodes tabaci</name>
    <dbReference type="NCBI Taxonomy" id="7038"/>
    <lineage>
        <taxon>Eukaryota</taxon>
        <taxon>Metazoa</taxon>
        <taxon>Ecdysozoa</taxon>
        <taxon>Arthropoda</taxon>
        <taxon>Hexapoda</taxon>
        <taxon>Insecta</taxon>
        <taxon>Pterygota</taxon>
        <taxon>Neoptera</taxon>
        <taxon>Paraneoptera</taxon>
        <taxon>Hemiptera</taxon>
        <taxon>Sternorrhyncha</taxon>
        <taxon>Aleyrodoidea</taxon>
        <taxon>Aleyrodidae</taxon>
        <taxon>Aleyrodinae</taxon>
        <taxon>Bemisia</taxon>
    </lineage>
</organism>
<keyword evidence="6" id="KW-0675">Receptor</keyword>
<protein>
    <recommendedName>
        <fullName evidence="6">Gustatory receptor</fullName>
    </recommendedName>
</protein>
<dbReference type="Proteomes" id="UP001152759">
    <property type="component" value="Chromosome 2"/>
</dbReference>
<keyword evidence="3 6" id="KW-0812">Transmembrane</keyword>
<evidence type="ECO:0000256" key="2">
    <source>
        <dbReference type="ARBA" id="ARBA00022475"/>
    </source>
</evidence>
<feature type="transmembrane region" description="Helical" evidence="6">
    <location>
        <begin position="229"/>
        <end position="254"/>
    </location>
</feature>
<dbReference type="Pfam" id="PF08395">
    <property type="entry name" value="7tm_7"/>
    <property type="match status" value="1"/>
</dbReference>
<dbReference type="EMBL" id="OU963863">
    <property type="protein sequence ID" value="CAH0384481.1"/>
    <property type="molecule type" value="Genomic_DNA"/>
</dbReference>
<keyword evidence="2 6" id="KW-1003">Cell membrane</keyword>
<dbReference type="AlphaFoldDB" id="A0A9P0EYL5"/>